<organism evidence="2 3">
    <name type="scientific">Caballeronia temeraria</name>
    <dbReference type="NCBI Taxonomy" id="1777137"/>
    <lineage>
        <taxon>Bacteria</taxon>
        <taxon>Pseudomonadati</taxon>
        <taxon>Pseudomonadota</taxon>
        <taxon>Betaproteobacteria</taxon>
        <taxon>Burkholderiales</taxon>
        <taxon>Burkholderiaceae</taxon>
        <taxon>Caballeronia</taxon>
    </lineage>
</organism>
<dbReference type="Pfam" id="PF25212">
    <property type="entry name" value="HVO_A0114"/>
    <property type="match status" value="1"/>
</dbReference>
<evidence type="ECO:0000256" key="1">
    <source>
        <dbReference type="SAM" id="MobiDB-lite"/>
    </source>
</evidence>
<feature type="compositionally biased region" description="Basic and acidic residues" evidence="1">
    <location>
        <begin position="150"/>
        <end position="160"/>
    </location>
</feature>
<dbReference type="Gene3D" id="1.10.10.10">
    <property type="entry name" value="Winged helix-like DNA-binding domain superfamily/Winged helix DNA-binding domain"/>
    <property type="match status" value="1"/>
</dbReference>
<gene>
    <name evidence="2" type="ORF">AWB76_01782</name>
</gene>
<protein>
    <submittedName>
        <fullName evidence="2">Helix-turn-helix domain protein</fullName>
    </submittedName>
</protein>
<accession>A0A158A548</accession>
<evidence type="ECO:0000313" key="3">
    <source>
        <dbReference type="Proteomes" id="UP000054624"/>
    </source>
</evidence>
<dbReference type="SUPFAM" id="SSF46785">
    <property type="entry name" value="Winged helix' DNA-binding domain"/>
    <property type="match status" value="1"/>
</dbReference>
<dbReference type="InterPro" id="IPR036388">
    <property type="entry name" value="WH-like_DNA-bd_sf"/>
</dbReference>
<keyword evidence="3" id="KW-1185">Reference proteome</keyword>
<feature type="region of interest" description="Disordered" evidence="1">
    <location>
        <begin position="123"/>
        <end position="160"/>
    </location>
</feature>
<dbReference type="STRING" id="1777137.AWB76_01782"/>
<evidence type="ECO:0000313" key="2">
    <source>
        <dbReference type="EMBL" id="SAK52903.1"/>
    </source>
</evidence>
<dbReference type="AlphaFoldDB" id="A0A158A548"/>
<dbReference type="EMBL" id="FCOI02000004">
    <property type="protein sequence ID" value="SAK52903.1"/>
    <property type="molecule type" value="Genomic_DNA"/>
</dbReference>
<dbReference type="InterPro" id="IPR036390">
    <property type="entry name" value="WH_DNA-bd_sf"/>
</dbReference>
<reference evidence="3" key="1">
    <citation type="submission" date="2016-01" db="EMBL/GenBank/DDBJ databases">
        <authorList>
            <person name="Peeters Charlotte."/>
        </authorList>
    </citation>
    <scope>NUCLEOTIDE SEQUENCE [LARGE SCALE GENOMIC DNA]</scope>
</reference>
<proteinExistence type="predicted"/>
<dbReference type="RefSeq" id="WP_061159859.1">
    <property type="nucleotide sequence ID" value="NZ_FCOI02000004.1"/>
</dbReference>
<sequence>MIRTVTIGVSSLDEVMNRALKAVDSGKFPGHFFSYATPELLFRTFTTPRWQIIRAMTGAGPMSIRELSRRLERDVKGVHRDVKALLEAGLLEHDEHGAIVFPFHTVHVNFTLKAADLAPPAVAQRKSADTAIDEDCAQSPRSPRRRAAPRKREPRPAGNR</sequence>
<dbReference type="Proteomes" id="UP000054624">
    <property type="component" value="Unassembled WGS sequence"/>
</dbReference>
<name>A0A158A548_9BURK</name>